<gene>
    <name evidence="7 9" type="primary">gloB</name>
    <name evidence="9" type="ORF">MU846_01875</name>
</gene>
<name>A0ABT0E3Q8_9GAMM</name>
<dbReference type="HAMAP" id="MF_01374">
    <property type="entry name" value="Glyoxalase_2"/>
    <property type="match status" value="1"/>
</dbReference>
<dbReference type="RefSeq" id="WP_246947675.1">
    <property type="nucleotide sequence ID" value="NZ_JALKII010000001.1"/>
</dbReference>
<dbReference type="InterPro" id="IPR017782">
    <property type="entry name" value="Hydroxyacylglutathione_Hdrlase"/>
</dbReference>
<feature type="domain" description="Metallo-beta-lactamase" evidence="8">
    <location>
        <begin position="11"/>
        <end position="170"/>
    </location>
</feature>
<dbReference type="GO" id="GO:0004416">
    <property type="term" value="F:hydroxyacylglutathione hydrolase activity"/>
    <property type="evidence" value="ECO:0007669"/>
    <property type="project" value="UniProtKB-EC"/>
</dbReference>
<comment type="subunit">
    <text evidence="7">Monomer.</text>
</comment>
<dbReference type="InterPro" id="IPR032282">
    <property type="entry name" value="HAGH_C"/>
</dbReference>
<dbReference type="SUPFAM" id="SSF56281">
    <property type="entry name" value="Metallo-hydrolase/oxidoreductase"/>
    <property type="match status" value="1"/>
</dbReference>
<dbReference type="CDD" id="cd07723">
    <property type="entry name" value="hydroxyacylglutathione_hydrolase_MBL-fold"/>
    <property type="match status" value="1"/>
</dbReference>
<dbReference type="Pfam" id="PF16123">
    <property type="entry name" value="HAGH_C"/>
    <property type="match status" value="1"/>
</dbReference>
<comment type="similarity">
    <text evidence="3 7">Belongs to the metallo-beta-lactamase superfamily. Glyoxalase II family.</text>
</comment>
<evidence type="ECO:0000256" key="3">
    <source>
        <dbReference type="ARBA" id="ARBA00006759"/>
    </source>
</evidence>
<feature type="binding site" evidence="7">
    <location>
        <position position="170"/>
    </location>
    <ligand>
        <name>Zn(2+)</name>
        <dbReference type="ChEBI" id="CHEBI:29105"/>
        <label>2</label>
    </ligand>
</feature>
<feature type="binding site" evidence="7">
    <location>
        <position position="58"/>
    </location>
    <ligand>
        <name>Zn(2+)</name>
        <dbReference type="ChEBI" id="CHEBI:29105"/>
        <label>2</label>
    </ligand>
</feature>
<dbReference type="PIRSF" id="PIRSF005457">
    <property type="entry name" value="Glx"/>
    <property type="match status" value="1"/>
</dbReference>
<evidence type="ECO:0000256" key="2">
    <source>
        <dbReference type="ARBA" id="ARBA00004963"/>
    </source>
</evidence>
<dbReference type="Proteomes" id="UP001165524">
    <property type="component" value="Unassembled WGS sequence"/>
</dbReference>
<feature type="binding site" evidence="7">
    <location>
        <position position="111"/>
    </location>
    <ligand>
        <name>Zn(2+)</name>
        <dbReference type="ChEBI" id="CHEBI:29105"/>
        <label>1</label>
    </ligand>
</feature>
<comment type="function">
    <text evidence="7">Thiolesterase that catalyzes the hydrolysis of S-D-lactoyl-glutathione to form glutathione and D-lactic acid.</text>
</comment>
<accession>A0ABT0E3Q8</accession>
<organism evidence="9 10">
    <name type="scientific">Alcanivorax quisquiliarum</name>
    <dbReference type="NCBI Taxonomy" id="2933565"/>
    <lineage>
        <taxon>Bacteria</taxon>
        <taxon>Pseudomonadati</taxon>
        <taxon>Pseudomonadota</taxon>
        <taxon>Gammaproteobacteria</taxon>
        <taxon>Oceanospirillales</taxon>
        <taxon>Alcanivoracaceae</taxon>
        <taxon>Alcanivorax</taxon>
    </lineage>
</organism>
<feature type="binding site" evidence="7">
    <location>
        <position position="55"/>
    </location>
    <ligand>
        <name>Zn(2+)</name>
        <dbReference type="ChEBI" id="CHEBI:29105"/>
        <label>1</label>
    </ligand>
</feature>
<comment type="catalytic activity">
    <reaction evidence="1 7">
        <text>an S-(2-hydroxyacyl)glutathione + H2O = a 2-hydroxy carboxylate + glutathione + H(+)</text>
        <dbReference type="Rhea" id="RHEA:21864"/>
        <dbReference type="ChEBI" id="CHEBI:15377"/>
        <dbReference type="ChEBI" id="CHEBI:15378"/>
        <dbReference type="ChEBI" id="CHEBI:57925"/>
        <dbReference type="ChEBI" id="CHEBI:58896"/>
        <dbReference type="ChEBI" id="CHEBI:71261"/>
        <dbReference type="EC" id="3.1.2.6"/>
    </reaction>
</comment>
<feature type="binding site" evidence="7">
    <location>
        <position position="53"/>
    </location>
    <ligand>
        <name>Zn(2+)</name>
        <dbReference type="ChEBI" id="CHEBI:29105"/>
        <label>1</label>
    </ligand>
</feature>
<dbReference type="Pfam" id="PF00753">
    <property type="entry name" value="Lactamase_B"/>
    <property type="match status" value="1"/>
</dbReference>
<keyword evidence="10" id="KW-1185">Reference proteome</keyword>
<evidence type="ECO:0000256" key="4">
    <source>
        <dbReference type="ARBA" id="ARBA00022723"/>
    </source>
</evidence>
<dbReference type="EMBL" id="JALKII010000001">
    <property type="protein sequence ID" value="MCK0536453.1"/>
    <property type="molecule type" value="Genomic_DNA"/>
</dbReference>
<feature type="binding site" evidence="7">
    <location>
        <position position="132"/>
    </location>
    <ligand>
        <name>Zn(2+)</name>
        <dbReference type="ChEBI" id="CHEBI:29105"/>
        <label>2</label>
    </ligand>
</feature>
<reference evidence="9" key="1">
    <citation type="submission" date="2022-04" db="EMBL/GenBank/DDBJ databases">
        <title>Alcanivorax sp. CY1518 draft genome sequence.</title>
        <authorList>
            <person name="Zhao G."/>
            <person name="An M."/>
        </authorList>
    </citation>
    <scope>NUCLEOTIDE SEQUENCE</scope>
    <source>
        <strain evidence="9">CY1518</strain>
    </source>
</reference>
<feature type="binding site" evidence="7">
    <location>
        <position position="132"/>
    </location>
    <ligand>
        <name>Zn(2+)</name>
        <dbReference type="ChEBI" id="CHEBI:29105"/>
        <label>1</label>
    </ligand>
</feature>
<evidence type="ECO:0000313" key="9">
    <source>
        <dbReference type="EMBL" id="MCK0536453.1"/>
    </source>
</evidence>
<dbReference type="InterPro" id="IPR035680">
    <property type="entry name" value="Clx_II_MBL"/>
</dbReference>
<feature type="binding site" evidence="7">
    <location>
        <position position="57"/>
    </location>
    <ligand>
        <name>Zn(2+)</name>
        <dbReference type="ChEBI" id="CHEBI:29105"/>
        <label>2</label>
    </ligand>
</feature>
<evidence type="ECO:0000256" key="1">
    <source>
        <dbReference type="ARBA" id="ARBA00001623"/>
    </source>
</evidence>
<keyword evidence="4 7" id="KW-0479">Metal-binding</keyword>
<evidence type="ECO:0000259" key="8">
    <source>
        <dbReference type="SMART" id="SM00849"/>
    </source>
</evidence>
<sequence length="258" mass="27743">MQLHPVPAFSDNYIWLLADDAGHALVVDPGDAAPVEQALAERGLTLTAILVTHHHPDHVGGIQSLLARHPVPVYGPADESIPGRTHSVRDGDRLRLDAPAIEFEVMHVPGHTLGHIVFFAADHEPPLLFCGDTLFAAGCGRLFEGTAAQMLASLDRLSALPDETLVCCAHEYTLSNLAFAQAVTPEDEAVLQRVAEMTAIREAGQPTLPVVLADERRSNPFLRVDEAPLQAAVNAHAGATLPSRTDVFGALRSWKDTF</sequence>
<comment type="pathway">
    <text evidence="2 7">Secondary metabolite metabolism; methylglyoxal degradation; (R)-lactate from methylglyoxal: step 2/2.</text>
</comment>
<dbReference type="EC" id="3.1.2.6" evidence="7"/>
<dbReference type="SMART" id="SM00849">
    <property type="entry name" value="Lactamase_B"/>
    <property type="match status" value="1"/>
</dbReference>
<dbReference type="PANTHER" id="PTHR43705">
    <property type="entry name" value="HYDROXYACYLGLUTATHIONE HYDROLASE"/>
    <property type="match status" value="1"/>
</dbReference>
<dbReference type="InterPro" id="IPR050110">
    <property type="entry name" value="Glyoxalase_II_hydrolase"/>
</dbReference>
<keyword evidence="5 7" id="KW-0378">Hydrolase</keyword>
<evidence type="ECO:0000256" key="6">
    <source>
        <dbReference type="ARBA" id="ARBA00022833"/>
    </source>
</evidence>
<evidence type="ECO:0000313" key="10">
    <source>
        <dbReference type="Proteomes" id="UP001165524"/>
    </source>
</evidence>
<keyword evidence="6 7" id="KW-0862">Zinc</keyword>
<comment type="caution">
    <text evidence="9">The sequence shown here is derived from an EMBL/GenBank/DDBJ whole genome shotgun (WGS) entry which is preliminary data.</text>
</comment>
<comment type="cofactor">
    <cofactor evidence="7">
        <name>Zn(2+)</name>
        <dbReference type="ChEBI" id="CHEBI:29105"/>
    </cofactor>
    <text evidence="7">Binds 2 Zn(2+) ions per subunit.</text>
</comment>
<dbReference type="PANTHER" id="PTHR43705:SF1">
    <property type="entry name" value="HYDROXYACYLGLUTATHIONE HYDROLASE GLOB"/>
    <property type="match status" value="1"/>
</dbReference>
<dbReference type="InterPro" id="IPR001279">
    <property type="entry name" value="Metallo-B-lactamas"/>
</dbReference>
<dbReference type="Gene3D" id="3.60.15.10">
    <property type="entry name" value="Ribonuclease Z/Hydroxyacylglutathione hydrolase-like"/>
    <property type="match status" value="1"/>
</dbReference>
<evidence type="ECO:0000256" key="5">
    <source>
        <dbReference type="ARBA" id="ARBA00022801"/>
    </source>
</evidence>
<protein>
    <recommendedName>
        <fullName evidence="7">Hydroxyacylglutathione hydrolase</fullName>
        <ecNumber evidence="7">3.1.2.6</ecNumber>
    </recommendedName>
    <alternativeName>
        <fullName evidence="7">Glyoxalase II</fullName>
        <shortName evidence="7">Glx II</shortName>
    </alternativeName>
</protein>
<proteinExistence type="inferred from homology"/>
<dbReference type="InterPro" id="IPR036866">
    <property type="entry name" value="RibonucZ/Hydroxyglut_hydro"/>
</dbReference>
<evidence type="ECO:0000256" key="7">
    <source>
        <dbReference type="HAMAP-Rule" id="MF_01374"/>
    </source>
</evidence>
<dbReference type="NCBIfam" id="TIGR03413">
    <property type="entry name" value="GSH_gloB"/>
    <property type="match status" value="1"/>
</dbReference>